<feature type="compositionally biased region" description="Polar residues" evidence="3">
    <location>
        <begin position="261"/>
        <end position="272"/>
    </location>
</feature>
<evidence type="ECO:0000256" key="3">
    <source>
        <dbReference type="SAM" id="MobiDB-lite"/>
    </source>
</evidence>
<dbReference type="InterPro" id="IPR036028">
    <property type="entry name" value="SH3-like_dom_sf"/>
</dbReference>
<dbReference type="SUPFAM" id="SSF50044">
    <property type="entry name" value="SH3-domain"/>
    <property type="match status" value="1"/>
</dbReference>
<evidence type="ECO:0000259" key="4">
    <source>
        <dbReference type="PROSITE" id="PS50002"/>
    </source>
</evidence>
<dbReference type="EMBL" id="KN831962">
    <property type="protein sequence ID" value="KIO06818.1"/>
    <property type="molecule type" value="Genomic_DNA"/>
</dbReference>
<evidence type="ECO:0000256" key="1">
    <source>
        <dbReference type="ARBA" id="ARBA00022443"/>
    </source>
</evidence>
<accession>A0A0C3JCL0</accession>
<feature type="compositionally biased region" description="Low complexity" evidence="3">
    <location>
        <begin position="166"/>
        <end position="212"/>
    </location>
</feature>
<keyword evidence="6" id="KW-1185">Reference proteome</keyword>
<feature type="region of interest" description="Disordered" evidence="3">
    <location>
        <begin position="1"/>
        <end position="68"/>
    </location>
</feature>
<dbReference type="InParanoid" id="A0A0C3JCL0"/>
<dbReference type="Proteomes" id="UP000054217">
    <property type="component" value="Unassembled WGS sequence"/>
</dbReference>
<feature type="compositionally biased region" description="Low complexity" evidence="3">
    <location>
        <begin position="147"/>
        <end position="157"/>
    </location>
</feature>
<name>A0A0C3JCL0_PISTI</name>
<feature type="compositionally biased region" description="Low complexity" evidence="3">
    <location>
        <begin position="318"/>
        <end position="338"/>
    </location>
</feature>
<dbReference type="Gene3D" id="2.30.30.40">
    <property type="entry name" value="SH3 Domains"/>
    <property type="match status" value="1"/>
</dbReference>
<reference evidence="6" key="2">
    <citation type="submission" date="2015-01" db="EMBL/GenBank/DDBJ databases">
        <title>Evolutionary Origins and Diversification of the Mycorrhizal Mutualists.</title>
        <authorList>
            <consortium name="DOE Joint Genome Institute"/>
            <consortium name="Mycorrhizal Genomics Consortium"/>
            <person name="Kohler A."/>
            <person name="Kuo A."/>
            <person name="Nagy L.G."/>
            <person name="Floudas D."/>
            <person name="Copeland A."/>
            <person name="Barry K.W."/>
            <person name="Cichocki N."/>
            <person name="Veneault-Fourrey C."/>
            <person name="LaButti K."/>
            <person name="Lindquist E.A."/>
            <person name="Lipzen A."/>
            <person name="Lundell T."/>
            <person name="Morin E."/>
            <person name="Murat C."/>
            <person name="Riley R."/>
            <person name="Ohm R."/>
            <person name="Sun H."/>
            <person name="Tunlid A."/>
            <person name="Henrissat B."/>
            <person name="Grigoriev I.V."/>
            <person name="Hibbett D.S."/>
            <person name="Martin F."/>
        </authorList>
    </citation>
    <scope>NUCLEOTIDE SEQUENCE [LARGE SCALE GENOMIC DNA]</scope>
    <source>
        <strain evidence="6">Marx 270</strain>
    </source>
</reference>
<dbReference type="AlphaFoldDB" id="A0A0C3JCL0"/>
<feature type="region of interest" description="Disordered" evidence="3">
    <location>
        <begin position="370"/>
        <end position="401"/>
    </location>
</feature>
<evidence type="ECO:0000256" key="2">
    <source>
        <dbReference type="PROSITE-ProRule" id="PRU00192"/>
    </source>
</evidence>
<feature type="compositionally biased region" description="Basic and acidic residues" evidence="3">
    <location>
        <begin position="385"/>
        <end position="394"/>
    </location>
</feature>
<dbReference type="HOGENOM" id="CLU_017403_0_0_1"/>
<keyword evidence="1 2" id="KW-0728">SH3 domain</keyword>
<evidence type="ECO:0000313" key="6">
    <source>
        <dbReference type="Proteomes" id="UP000054217"/>
    </source>
</evidence>
<organism evidence="5 6">
    <name type="scientific">Pisolithus tinctorius Marx 270</name>
    <dbReference type="NCBI Taxonomy" id="870435"/>
    <lineage>
        <taxon>Eukaryota</taxon>
        <taxon>Fungi</taxon>
        <taxon>Dikarya</taxon>
        <taxon>Basidiomycota</taxon>
        <taxon>Agaricomycotina</taxon>
        <taxon>Agaricomycetes</taxon>
        <taxon>Agaricomycetidae</taxon>
        <taxon>Boletales</taxon>
        <taxon>Sclerodermatineae</taxon>
        <taxon>Pisolithaceae</taxon>
        <taxon>Pisolithus</taxon>
    </lineage>
</organism>
<feature type="region of interest" description="Disordered" evidence="3">
    <location>
        <begin position="104"/>
        <end position="242"/>
    </location>
</feature>
<dbReference type="OrthoDB" id="19092at2759"/>
<sequence length="522" mass="56243">MTMTSSKETPFPSPGSSFLPPPIPVAHEFALLRKHSKDGDPHQDDPGDIPNIRPSASPPADDVDPPNGVVSPIRVLTLIRSFLPRFIVSLLNIPTSLLRMPSFQDLPQNSPHAPSEEPPTTPPSSGFAPTPTPTSCQSIHDVHRLSTHSTTSLTSSRPAPPSPVISRRASGRLSRSSSTGRSRPPSGTTTSRPPSTSMGPSSLSPSTTTSLSRNPSGRRPKDISNTPMSAVTESVTELDANETIDAPTSCIIKDDLDTPLSYPSSQPRSLTTPTPYLICIRDYAFPSTDVRFSGNGPHVPRPNRPRVLARKLRKRTHSSTSTASTTSSTTTTTTSSENGDGGNDDDDSWGNQNGWGAFRWGWGIPPRMGMSSRNASDITSPDVPSRSDLDRNFEADSDSDAEYLDVEEDFPADSADLSFSQADEDEDEDLAGDDLLPGLYRALYPFEPEGTAEMRLEEDQVVRVLGRGGGVGWAVVVKDGLKDAGLHALVPESYLEVLKLDCEDEDDVDPNVDYETEGRKDA</sequence>
<dbReference type="STRING" id="870435.A0A0C3JCL0"/>
<gene>
    <name evidence="5" type="ORF">M404DRAFT_24503</name>
</gene>
<evidence type="ECO:0000313" key="5">
    <source>
        <dbReference type="EMBL" id="KIO06818.1"/>
    </source>
</evidence>
<protein>
    <recommendedName>
        <fullName evidence="4">SH3 domain-containing protein</fullName>
    </recommendedName>
</protein>
<dbReference type="SMART" id="SM00326">
    <property type="entry name" value="SH3"/>
    <property type="match status" value="1"/>
</dbReference>
<reference evidence="5 6" key="1">
    <citation type="submission" date="2014-04" db="EMBL/GenBank/DDBJ databases">
        <authorList>
            <consortium name="DOE Joint Genome Institute"/>
            <person name="Kuo A."/>
            <person name="Kohler A."/>
            <person name="Costa M.D."/>
            <person name="Nagy L.G."/>
            <person name="Floudas D."/>
            <person name="Copeland A."/>
            <person name="Barry K.W."/>
            <person name="Cichocki N."/>
            <person name="Veneault-Fourrey C."/>
            <person name="LaButti K."/>
            <person name="Lindquist E.A."/>
            <person name="Lipzen A."/>
            <person name="Lundell T."/>
            <person name="Morin E."/>
            <person name="Murat C."/>
            <person name="Sun H."/>
            <person name="Tunlid A."/>
            <person name="Henrissat B."/>
            <person name="Grigoriev I.V."/>
            <person name="Hibbett D.S."/>
            <person name="Martin F."/>
            <person name="Nordberg H.P."/>
            <person name="Cantor M.N."/>
            <person name="Hua S.X."/>
        </authorList>
    </citation>
    <scope>NUCLEOTIDE SEQUENCE [LARGE SCALE GENOMIC DNA]</scope>
    <source>
        <strain evidence="5 6">Marx 270</strain>
    </source>
</reference>
<feature type="compositionally biased region" description="Polar residues" evidence="3">
    <location>
        <begin position="223"/>
        <end position="235"/>
    </location>
</feature>
<feature type="domain" description="SH3" evidence="4">
    <location>
        <begin position="435"/>
        <end position="500"/>
    </location>
</feature>
<dbReference type="InterPro" id="IPR001452">
    <property type="entry name" value="SH3_domain"/>
</dbReference>
<dbReference type="PROSITE" id="PS50002">
    <property type="entry name" value="SH3"/>
    <property type="match status" value="1"/>
</dbReference>
<feature type="region of interest" description="Disordered" evidence="3">
    <location>
        <begin position="311"/>
        <end position="350"/>
    </location>
</feature>
<feature type="region of interest" description="Disordered" evidence="3">
    <location>
        <begin position="253"/>
        <end position="272"/>
    </location>
</feature>
<proteinExistence type="predicted"/>